<dbReference type="AlphaFoldDB" id="A0A0V0RKZ0"/>
<proteinExistence type="predicted"/>
<evidence type="ECO:0000313" key="2">
    <source>
        <dbReference type="Proteomes" id="UP000054630"/>
    </source>
</evidence>
<dbReference type="EMBL" id="JYDL01000138">
    <property type="protein sequence ID" value="KRX15172.1"/>
    <property type="molecule type" value="Genomic_DNA"/>
</dbReference>
<comment type="caution">
    <text evidence="1">The sequence shown here is derived from an EMBL/GenBank/DDBJ whole genome shotgun (WGS) entry which is preliminary data.</text>
</comment>
<sequence length="110" mass="13091">MNIVQSYKFFIQNICQTLRSYTDFIEMHNESDVQNHLVKNLSLCDLTFNCSTLYSYYEMTVENDAKIYLIKRKLIMNNDQQHENRMLTFEHLKQNSSCQLATVACHEPQK</sequence>
<accession>A0A0V0RKZ0</accession>
<protein>
    <submittedName>
        <fullName evidence="1">Uncharacterized protein</fullName>
    </submittedName>
</protein>
<reference evidence="1 2" key="1">
    <citation type="submission" date="2015-01" db="EMBL/GenBank/DDBJ databases">
        <title>Evolution of Trichinella species and genotypes.</title>
        <authorList>
            <person name="Korhonen P.K."/>
            <person name="Edoardo P."/>
            <person name="Giuseppe L.R."/>
            <person name="Gasser R.B."/>
        </authorList>
    </citation>
    <scope>NUCLEOTIDE SEQUENCE [LARGE SCALE GENOMIC DNA]</scope>
    <source>
        <strain evidence="1">ISS37</strain>
    </source>
</reference>
<gene>
    <name evidence="1" type="ORF">T07_13118</name>
</gene>
<dbReference type="Proteomes" id="UP000054630">
    <property type="component" value="Unassembled WGS sequence"/>
</dbReference>
<evidence type="ECO:0000313" key="1">
    <source>
        <dbReference type="EMBL" id="KRX15172.1"/>
    </source>
</evidence>
<name>A0A0V0RKZ0_9BILA</name>
<organism evidence="1 2">
    <name type="scientific">Trichinella nelsoni</name>
    <dbReference type="NCBI Taxonomy" id="6336"/>
    <lineage>
        <taxon>Eukaryota</taxon>
        <taxon>Metazoa</taxon>
        <taxon>Ecdysozoa</taxon>
        <taxon>Nematoda</taxon>
        <taxon>Enoplea</taxon>
        <taxon>Dorylaimia</taxon>
        <taxon>Trichinellida</taxon>
        <taxon>Trichinellidae</taxon>
        <taxon>Trichinella</taxon>
    </lineage>
</organism>
<keyword evidence="2" id="KW-1185">Reference proteome</keyword>